<accession>A0A0P0IU34</accession>
<keyword evidence="2" id="KW-1185">Reference proteome</keyword>
<evidence type="ECO:0000313" key="2">
    <source>
        <dbReference type="Proteomes" id="UP000065734"/>
    </source>
</evidence>
<dbReference type="AlphaFoldDB" id="A0A0P0IU34"/>
<name>A0A0P0IU34_BLAVI</name>
<sequence>MRWREAVVVVLCLGGTDPAMAGRDDAVSYLATKEIPPPRPDRVTVCHDFGCTARTAVTLHPGDLGEVRRLLQGARTAEAERAAVARAVALLERKVAPVAGTAADRGGLDPLRPERGQLDCIDETTNTTQYLVLLADLGLLKFHQPEGPAARGFLIDLRYPHQTAVMVERATGRPWAVDSWPHPNGVPPDVMPLDRWRSAERRWR</sequence>
<reference evidence="2" key="1">
    <citation type="journal article" date="2016" name="Genome Announc.">
        <title>Revised genome sequence of the purple photosynthetic bacterium Blastochloris viridis.</title>
        <authorList>
            <person name="Liu L.N."/>
            <person name="Faulkner M."/>
            <person name="Liu X."/>
            <person name="Huang F."/>
            <person name="Darby A.C."/>
            <person name="Hall N."/>
        </authorList>
    </citation>
    <scope>NUCLEOTIDE SEQUENCE [LARGE SCALE GENOMIC DNA]</scope>
    <source>
        <strain evidence="2">ATCC 19567 / DSM 133 / F</strain>
    </source>
</reference>
<dbReference type="RefSeq" id="WP_145912034.1">
    <property type="nucleotide sequence ID" value="NZ_CP012946.1"/>
</dbReference>
<protein>
    <submittedName>
        <fullName evidence="1">Uncharacterized protein</fullName>
    </submittedName>
</protein>
<dbReference type="OrthoDB" id="5471992at2"/>
<dbReference type="Proteomes" id="UP000065734">
    <property type="component" value="Chromosome I"/>
</dbReference>
<dbReference type="KEGG" id="bvr:BVIR_1568"/>
<dbReference type="EMBL" id="LN907867">
    <property type="protein sequence ID" value="CUU42012.1"/>
    <property type="molecule type" value="Genomic_DNA"/>
</dbReference>
<proteinExistence type="predicted"/>
<evidence type="ECO:0000313" key="1">
    <source>
        <dbReference type="EMBL" id="CUU42012.1"/>
    </source>
</evidence>
<organism evidence="1 2">
    <name type="scientific">Blastochloris viridis</name>
    <name type="common">Rhodopseudomonas viridis</name>
    <dbReference type="NCBI Taxonomy" id="1079"/>
    <lineage>
        <taxon>Bacteria</taxon>
        <taxon>Pseudomonadati</taxon>
        <taxon>Pseudomonadota</taxon>
        <taxon>Alphaproteobacteria</taxon>
        <taxon>Hyphomicrobiales</taxon>
        <taxon>Blastochloridaceae</taxon>
        <taxon>Blastochloris</taxon>
    </lineage>
</organism>
<gene>
    <name evidence="1" type="ORF">BVIRIDIS_10130</name>
</gene>
<dbReference type="STRING" id="1079.BVIR_1568"/>